<proteinExistence type="predicted"/>
<dbReference type="NCBIfam" id="TIGR02988">
    <property type="entry name" value="YaaA_near_RecF"/>
    <property type="match status" value="1"/>
</dbReference>
<accession>A0A2V3W9D1</accession>
<protein>
    <submittedName>
        <fullName evidence="2">S4 domain protein YaaA</fullName>
    </submittedName>
</protein>
<evidence type="ECO:0000313" key="3">
    <source>
        <dbReference type="Proteomes" id="UP000247922"/>
    </source>
</evidence>
<evidence type="ECO:0000313" key="2">
    <source>
        <dbReference type="EMBL" id="PXW89818.1"/>
    </source>
</evidence>
<dbReference type="OrthoDB" id="9811532at2"/>
<dbReference type="SUPFAM" id="SSF55174">
    <property type="entry name" value="Alpha-L RNA-binding motif"/>
    <property type="match status" value="1"/>
</dbReference>
<comment type="caution">
    <text evidence="2">The sequence shown here is derived from an EMBL/GenBank/DDBJ whole genome shotgun (WGS) entry which is preliminary data.</text>
</comment>
<dbReference type="InterPro" id="IPR014330">
    <property type="entry name" value="RNA-bd_S4-rel_YaaA"/>
</dbReference>
<keyword evidence="3" id="KW-1185">Reference proteome</keyword>
<keyword evidence="1" id="KW-0694">RNA-binding</keyword>
<dbReference type="RefSeq" id="WP_110251681.1">
    <property type="nucleotide sequence ID" value="NZ_QJJR01000009.1"/>
</dbReference>
<reference evidence="2 3" key="1">
    <citation type="submission" date="2018-05" db="EMBL/GenBank/DDBJ databases">
        <title>Genomic Encyclopedia of Type Strains, Phase IV (KMG-IV): sequencing the most valuable type-strain genomes for metagenomic binning, comparative biology and taxonomic classification.</title>
        <authorList>
            <person name="Goeker M."/>
        </authorList>
    </citation>
    <scope>NUCLEOTIDE SEQUENCE [LARGE SCALE GENOMIC DNA]</scope>
    <source>
        <strain evidence="2 3">DSM 22440</strain>
    </source>
</reference>
<organism evidence="2 3">
    <name type="scientific">Streptohalobacillus salinus</name>
    <dbReference type="NCBI Taxonomy" id="621096"/>
    <lineage>
        <taxon>Bacteria</taxon>
        <taxon>Bacillati</taxon>
        <taxon>Bacillota</taxon>
        <taxon>Bacilli</taxon>
        <taxon>Bacillales</taxon>
        <taxon>Bacillaceae</taxon>
        <taxon>Streptohalobacillus</taxon>
    </lineage>
</organism>
<sequence>MTTETIEIRTEYITLGQFLKLANVVESGGMVKLFLSEYPVLVNQEQDQRRGRKLYPGDVIEIEEVGTFTVSNTNGQNG</sequence>
<name>A0A2V3W9D1_9BACI</name>
<dbReference type="Pfam" id="PF13275">
    <property type="entry name" value="S4_2"/>
    <property type="match status" value="1"/>
</dbReference>
<dbReference type="EMBL" id="QJJR01000009">
    <property type="protein sequence ID" value="PXW89818.1"/>
    <property type="molecule type" value="Genomic_DNA"/>
</dbReference>
<gene>
    <name evidence="2" type="ORF">DES38_10954</name>
</gene>
<dbReference type="PROSITE" id="PS50889">
    <property type="entry name" value="S4"/>
    <property type="match status" value="1"/>
</dbReference>
<dbReference type="InterPro" id="IPR036986">
    <property type="entry name" value="S4_RNA-bd_sf"/>
</dbReference>
<evidence type="ECO:0000256" key="1">
    <source>
        <dbReference type="PROSITE-ProRule" id="PRU00182"/>
    </source>
</evidence>
<dbReference type="Proteomes" id="UP000247922">
    <property type="component" value="Unassembled WGS sequence"/>
</dbReference>
<dbReference type="GO" id="GO:0003723">
    <property type="term" value="F:RNA binding"/>
    <property type="evidence" value="ECO:0007669"/>
    <property type="project" value="UniProtKB-KW"/>
</dbReference>
<dbReference type="AlphaFoldDB" id="A0A2V3W9D1"/>
<dbReference type="Gene3D" id="3.10.290.10">
    <property type="entry name" value="RNA-binding S4 domain"/>
    <property type="match status" value="1"/>
</dbReference>